<feature type="transmembrane region" description="Helical" evidence="1">
    <location>
        <begin position="208"/>
        <end position="226"/>
    </location>
</feature>
<sequence length="385" mass="43792">MTGSATEQPTKPGKPGVPREFRLDFFRGLALIFIFLDHIPSNALNWLTIRNFGFSDASEAFVFIAGYSAVLAYGRRLDVNGFVFVAARIYKRCWQLYVAQLLLFMVFTAQVAYTMEKFNNPMYSEEMGIVNFFNEPHITLMQAILLKFRPTNMDILPLYIVILATFPFVLLGLRHFPKCVLLISGLVYLATSRFAWNFPTWPDGTWLFNPLAWQFLFVLGAAAGVAHGRPWMRRFRAWVVPLAALYLLFALFVVSTWHFPFLEIYLPDRLESMLYPIDKTDLSPLRLVHFFALAYLVILAVPADSRLMKWRLLQPVIRCGQHPLEIFCLSIFLSFAGHMLLVELSDTLAAQAAVSVAGIVLMVAAAYYLGWYRKLEKSAVAGRGA</sequence>
<feature type="transmembrane region" description="Helical" evidence="1">
    <location>
        <begin position="21"/>
        <end position="40"/>
    </location>
</feature>
<feature type="transmembrane region" description="Helical" evidence="1">
    <location>
        <begin position="180"/>
        <end position="196"/>
    </location>
</feature>
<reference evidence="3" key="1">
    <citation type="submission" date="2017-12" db="EMBL/GenBank/DDBJ databases">
        <title>Draft genome sequence of Telmatospirillum siberiense 26-4b1T, an acidotolerant peatland alphaproteobacterium potentially involved in sulfur cycling.</title>
        <authorList>
            <person name="Hausmann B."/>
            <person name="Pjevac P."/>
            <person name="Schreck K."/>
            <person name="Herbold C.W."/>
            <person name="Daims H."/>
            <person name="Wagner M."/>
            <person name="Pester M."/>
            <person name="Loy A."/>
        </authorList>
    </citation>
    <scope>NUCLEOTIDE SEQUENCE [LARGE SCALE GENOMIC DNA]</scope>
    <source>
        <strain evidence="3">26-4b1</strain>
    </source>
</reference>
<feature type="transmembrane region" description="Helical" evidence="1">
    <location>
        <begin position="238"/>
        <end position="262"/>
    </location>
</feature>
<dbReference type="PIRSF" id="PIRSF028704">
    <property type="entry name" value="UPC028704"/>
    <property type="match status" value="1"/>
</dbReference>
<feature type="transmembrane region" description="Helical" evidence="1">
    <location>
        <begin position="282"/>
        <end position="303"/>
    </location>
</feature>
<keyword evidence="1" id="KW-0472">Membrane</keyword>
<feature type="transmembrane region" description="Helical" evidence="1">
    <location>
        <begin position="348"/>
        <end position="369"/>
    </location>
</feature>
<comment type="caution">
    <text evidence="2">The sequence shown here is derived from an EMBL/GenBank/DDBJ whole genome shotgun (WGS) entry which is preliminary data.</text>
</comment>
<dbReference type="PANTHER" id="PTHR38592:SF3">
    <property type="entry name" value="BLL4819 PROTEIN"/>
    <property type="match status" value="1"/>
</dbReference>
<evidence type="ECO:0000313" key="3">
    <source>
        <dbReference type="Proteomes" id="UP000233293"/>
    </source>
</evidence>
<feature type="transmembrane region" description="Helical" evidence="1">
    <location>
        <begin position="155"/>
        <end position="173"/>
    </location>
</feature>
<dbReference type="OrthoDB" id="9775975at2"/>
<evidence type="ECO:0000256" key="1">
    <source>
        <dbReference type="SAM" id="Phobius"/>
    </source>
</evidence>
<evidence type="ECO:0008006" key="4">
    <source>
        <dbReference type="Google" id="ProtNLM"/>
    </source>
</evidence>
<evidence type="ECO:0000313" key="2">
    <source>
        <dbReference type="EMBL" id="PKU25036.1"/>
    </source>
</evidence>
<feature type="transmembrane region" description="Helical" evidence="1">
    <location>
        <begin position="52"/>
        <end position="73"/>
    </location>
</feature>
<dbReference type="PANTHER" id="PTHR38592">
    <property type="entry name" value="BLL4819 PROTEIN"/>
    <property type="match status" value="1"/>
</dbReference>
<name>A0A2N3PXA1_9PROT</name>
<dbReference type="Pfam" id="PF10129">
    <property type="entry name" value="OpgC_C"/>
    <property type="match status" value="1"/>
</dbReference>
<keyword evidence="1" id="KW-1133">Transmembrane helix</keyword>
<organism evidence="2 3">
    <name type="scientific">Telmatospirillum siberiense</name>
    <dbReference type="NCBI Taxonomy" id="382514"/>
    <lineage>
        <taxon>Bacteria</taxon>
        <taxon>Pseudomonadati</taxon>
        <taxon>Pseudomonadota</taxon>
        <taxon>Alphaproteobacteria</taxon>
        <taxon>Rhodospirillales</taxon>
        <taxon>Rhodospirillaceae</taxon>
        <taxon>Telmatospirillum</taxon>
    </lineage>
</organism>
<protein>
    <recommendedName>
        <fullName evidence="4">OpgC domain-containing protein</fullName>
    </recommendedName>
</protein>
<feature type="transmembrane region" description="Helical" evidence="1">
    <location>
        <begin position="94"/>
        <end position="113"/>
    </location>
</feature>
<proteinExistence type="predicted"/>
<accession>A0A2N3PXA1</accession>
<feature type="transmembrane region" description="Helical" evidence="1">
    <location>
        <begin position="324"/>
        <end position="342"/>
    </location>
</feature>
<dbReference type="AlphaFoldDB" id="A0A2N3PXA1"/>
<dbReference type="Proteomes" id="UP000233293">
    <property type="component" value="Unassembled WGS sequence"/>
</dbReference>
<dbReference type="InterPro" id="IPR014550">
    <property type="entry name" value="UCP028704_OpgC"/>
</dbReference>
<dbReference type="EMBL" id="PIUM01000007">
    <property type="protein sequence ID" value="PKU25036.1"/>
    <property type="molecule type" value="Genomic_DNA"/>
</dbReference>
<keyword evidence="1" id="KW-0812">Transmembrane</keyword>
<gene>
    <name evidence="2" type="ORF">CWS72_08940</name>
</gene>
<keyword evidence="3" id="KW-1185">Reference proteome</keyword>